<dbReference type="AlphaFoldDB" id="A0A327YP47"/>
<dbReference type="PANTHER" id="PTHR48107:SF7">
    <property type="entry name" value="RE15974P"/>
    <property type="match status" value="1"/>
</dbReference>
<dbReference type="InterPro" id="IPR002347">
    <property type="entry name" value="SDR_fam"/>
</dbReference>
<protein>
    <submittedName>
        <fullName evidence="3">Enoyl-ACP reductase-like protein</fullName>
    </submittedName>
</protein>
<name>A0A327YP47_9BACL</name>
<reference evidence="3 4" key="1">
    <citation type="submission" date="2018-06" db="EMBL/GenBank/DDBJ databases">
        <title>Genomic Encyclopedia of Type Strains, Phase III (KMG-III): the genomes of soil and plant-associated and newly described type strains.</title>
        <authorList>
            <person name="Whitman W."/>
        </authorList>
    </citation>
    <scope>NUCLEOTIDE SEQUENCE [LARGE SCALE GENOMIC DNA]</scope>
    <source>
        <strain evidence="3 4">CGMCC 1.8979</strain>
    </source>
</reference>
<comment type="similarity">
    <text evidence="1">Belongs to the short-chain dehydrogenases/reductases (SDR) family.</text>
</comment>
<evidence type="ECO:0000256" key="2">
    <source>
        <dbReference type="ARBA" id="ARBA00023002"/>
    </source>
</evidence>
<comment type="caution">
    <text evidence="3">The sequence shown here is derived from an EMBL/GenBank/DDBJ whole genome shotgun (WGS) entry which is preliminary data.</text>
</comment>
<organism evidence="3 4">
    <name type="scientific">Paranoxybacillus vitaminiphilus</name>
    <dbReference type="NCBI Taxonomy" id="581036"/>
    <lineage>
        <taxon>Bacteria</taxon>
        <taxon>Bacillati</taxon>
        <taxon>Bacillota</taxon>
        <taxon>Bacilli</taxon>
        <taxon>Bacillales</taxon>
        <taxon>Anoxybacillaceae</taxon>
        <taxon>Paranoxybacillus</taxon>
    </lineage>
</organism>
<dbReference type="Gene3D" id="3.40.50.720">
    <property type="entry name" value="NAD(P)-binding Rossmann-like Domain"/>
    <property type="match status" value="1"/>
</dbReference>
<dbReference type="EMBL" id="QLMH01000002">
    <property type="protein sequence ID" value="RAK22037.1"/>
    <property type="molecule type" value="Genomic_DNA"/>
</dbReference>
<accession>A0A327YP47</accession>
<keyword evidence="4" id="KW-1185">Reference proteome</keyword>
<dbReference type="OrthoDB" id="9803333at2"/>
<keyword evidence="2" id="KW-0560">Oxidoreductase</keyword>
<dbReference type="Proteomes" id="UP000248555">
    <property type="component" value="Unassembled WGS sequence"/>
</dbReference>
<dbReference type="GO" id="GO:0016614">
    <property type="term" value="F:oxidoreductase activity, acting on CH-OH group of donors"/>
    <property type="evidence" value="ECO:0007669"/>
    <property type="project" value="UniProtKB-ARBA"/>
</dbReference>
<evidence type="ECO:0000313" key="4">
    <source>
        <dbReference type="Proteomes" id="UP000248555"/>
    </source>
</evidence>
<proteinExistence type="inferred from homology"/>
<evidence type="ECO:0000256" key="1">
    <source>
        <dbReference type="ARBA" id="ARBA00006484"/>
    </source>
</evidence>
<gene>
    <name evidence="3" type="ORF">B0I26_10216</name>
</gene>
<dbReference type="PANTHER" id="PTHR48107">
    <property type="entry name" value="NADPH-DEPENDENT ALDEHYDE REDUCTASE-LIKE PROTEIN, CHLOROPLASTIC-RELATED"/>
    <property type="match status" value="1"/>
</dbReference>
<dbReference type="SUPFAM" id="SSF51735">
    <property type="entry name" value="NAD(P)-binding Rossmann-fold domains"/>
    <property type="match status" value="1"/>
</dbReference>
<evidence type="ECO:0000313" key="3">
    <source>
        <dbReference type="EMBL" id="RAK22037.1"/>
    </source>
</evidence>
<sequence>MKCGLFYVSHFLNEIKGAIEAVVKTFAVEAAAKGITVNAINPRPTDTGWMNEEIKQQLLPKFPFGRIGIPHDAARLIRFLASEEAAWITGQVRWVYTIRN</sequence>
<dbReference type="Pfam" id="PF13561">
    <property type="entry name" value="adh_short_C2"/>
    <property type="match status" value="1"/>
</dbReference>
<dbReference type="PRINTS" id="PR00081">
    <property type="entry name" value="GDHRDH"/>
</dbReference>
<dbReference type="InterPro" id="IPR036291">
    <property type="entry name" value="NAD(P)-bd_dom_sf"/>
</dbReference>